<gene>
    <name evidence="1" type="ORF">KFL_000130575</name>
</gene>
<dbReference type="EMBL" id="DF236962">
    <property type="protein sequence ID" value="GAQ78475.1"/>
    <property type="molecule type" value="Genomic_DNA"/>
</dbReference>
<name>A0A1Y1HIY6_KLENI</name>
<sequence>MPSESATMVDRLPPELLDIITNKVRQSCPKGFRALERASRGLRESARRCSKTLVVAPSDWVREQSDGDSETADDEQIDEQVQWVPPAITSKLPEGLILLKEFSLRPGLSKLVMTDTSFERIKEETRCEAFSVLKILTDFPWEDAEIDGSFCEKRERRLCRIWEEEFPQTIIAKCATSLKRLTITRFEFRQEHTVVSFLQGLPKLEALTLDGLFLGRCNVHYDPRVKHEKLASLNLAELRSPFLGNRRGEAAESAMDLPAETATCRLSRIAGIEFRDSGRWGEVGVCEETLQVGEEVGDGLDGFAEYSPKRKLFLRGEGGLF</sequence>
<organism evidence="1 2">
    <name type="scientific">Klebsormidium nitens</name>
    <name type="common">Green alga</name>
    <name type="synonym">Ulothrix nitens</name>
    <dbReference type="NCBI Taxonomy" id="105231"/>
    <lineage>
        <taxon>Eukaryota</taxon>
        <taxon>Viridiplantae</taxon>
        <taxon>Streptophyta</taxon>
        <taxon>Klebsormidiophyceae</taxon>
        <taxon>Klebsormidiales</taxon>
        <taxon>Klebsormidiaceae</taxon>
        <taxon>Klebsormidium</taxon>
    </lineage>
</organism>
<proteinExistence type="predicted"/>
<accession>A0A1Y1HIY6</accession>
<evidence type="ECO:0000313" key="2">
    <source>
        <dbReference type="Proteomes" id="UP000054558"/>
    </source>
</evidence>
<evidence type="ECO:0000313" key="1">
    <source>
        <dbReference type="EMBL" id="GAQ78475.1"/>
    </source>
</evidence>
<protein>
    <submittedName>
        <fullName evidence="1">Uncharacterized protein</fullName>
    </submittedName>
</protein>
<dbReference type="AlphaFoldDB" id="A0A1Y1HIY6"/>
<keyword evidence="2" id="KW-1185">Reference proteome</keyword>
<reference evidence="1 2" key="1">
    <citation type="journal article" date="2014" name="Nat. Commun.">
        <title>Klebsormidium flaccidum genome reveals primary factors for plant terrestrial adaptation.</title>
        <authorList>
            <person name="Hori K."/>
            <person name="Maruyama F."/>
            <person name="Fujisawa T."/>
            <person name="Togashi T."/>
            <person name="Yamamoto N."/>
            <person name="Seo M."/>
            <person name="Sato S."/>
            <person name="Yamada T."/>
            <person name="Mori H."/>
            <person name="Tajima N."/>
            <person name="Moriyama T."/>
            <person name="Ikeuchi M."/>
            <person name="Watanabe M."/>
            <person name="Wada H."/>
            <person name="Kobayashi K."/>
            <person name="Saito M."/>
            <person name="Masuda T."/>
            <person name="Sasaki-Sekimoto Y."/>
            <person name="Mashiguchi K."/>
            <person name="Awai K."/>
            <person name="Shimojima M."/>
            <person name="Masuda S."/>
            <person name="Iwai M."/>
            <person name="Nobusawa T."/>
            <person name="Narise T."/>
            <person name="Kondo S."/>
            <person name="Saito H."/>
            <person name="Sato R."/>
            <person name="Murakawa M."/>
            <person name="Ihara Y."/>
            <person name="Oshima-Yamada Y."/>
            <person name="Ohtaka K."/>
            <person name="Satoh M."/>
            <person name="Sonobe K."/>
            <person name="Ishii M."/>
            <person name="Ohtani R."/>
            <person name="Kanamori-Sato M."/>
            <person name="Honoki R."/>
            <person name="Miyazaki D."/>
            <person name="Mochizuki H."/>
            <person name="Umetsu J."/>
            <person name="Higashi K."/>
            <person name="Shibata D."/>
            <person name="Kamiya Y."/>
            <person name="Sato N."/>
            <person name="Nakamura Y."/>
            <person name="Tabata S."/>
            <person name="Ida S."/>
            <person name="Kurokawa K."/>
            <person name="Ohta H."/>
        </authorList>
    </citation>
    <scope>NUCLEOTIDE SEQUENCE [LARGE SCALE GENOMIC DNA]</scope>
    <source>
        <strain evidence="1 2">NIES-2285</strain>
    </source>
</reference>
<dbReference type="Proteomes" id="UP000054558">
    <property type="component" value="Unassembled WGS sequence"/>
</dbReference>